<dbReference type="KEGG" id="dde:Dde_0017"/>
<accession>Q317Q8</accession>
<comment type="caution">
    <text evidence="5">Lacks conserved residue(s) required for the propagation of feature annotation.</text>
</comment>
<reference evidence="7 8" key="1">
    <citation type="journal article" date="2011" name="J. Bacteriol.">
        <title>Complete genome sequence and updated annotation of Desulfovibrio alaskensis G20.</title>
        <authorList>
            <person name="Hauser L.J."/>
            <person name="Land M.L."/>
            <person name="Brown S.D."/>
            <person name="Larimer F."/>
            <person name="Keller K.L."/>
            <person name="Rapp-Giles B.J."/>
            <person name="Price M.N."/>
            <person name="Lin M."/>
            <person name="Bruce D.C."/>
            <person name="Detter J.C."/>
            <person name="Tapia R."/>
            <person name="Han C.S."/>
            <person name="Goodwin L.A."/>
            <person name="Cheng J.F."/>
            <person name="Pitluck S."/>
            <person name="Copeland A."/>
            <person name="Lucas S."/>
            <person name="Nolan M."/>
            <person name="Lapidus A.L."/>
            <person name="Palumbo A.V."/>
            <person name="Wall J.D."/>
        </authorList>
    </citation>
    <scope>NUCLEOTIDE SEQUENCE [LARGE SCALE GENOMIC DNA]</scope>
    <source>
        <strain evidence="8">ATCC BAA 1058 / DSM 17464 / G20</strain>
    </source>
</reference>
<feature type="binding site" evidence="5">
    <location>
        <position position="345"/>
    </location>
    <ligand>
        <name>S-adenosyl-L-methionine</name>
        <dbReference type="ChEBI" id="CHEBI:59789"/>
    </ligand>
</feature>
<evidence type="ECO:0000256" key="4">
    <source>
        <dbReference type="ARBA" id="ARBA00022884"/>
    </source>
</evidence>
<dbReference type="Gene3D" id="3.40.50.150">
    <property type="entry name" value="Vaccinia Virus protein VP39"/>
    <property type="match status" value="1"/>
</dbReference>
<dbReference type="InterPro" id="IPR049560">
    <property type="entry name" value="MeTrfase_RsmB-F_NOP2_cat"/>
</dbReference>
<feature type="binding site" evidence="5">
    <location>
        <position position="302"/>
    </location>
    <ligand>
        <name>S-adenosyl-L-methionine</name>
        <dbReference type="ChEBI" id="CHEBI:59789"/>
    </ligand>
</feature>
<dbReference type="EMBL" id="CP000112">
    <property type="protein sequence ID" value="ABB36818.1"/>
    <property type="molecule type" value="Genomic_DNA"/>
</dbReference>
<dbReference type="InterPro" id="IPR006027">
    <property type="entry name" value="NusB_RsmB_TIM44"/>
</dbReference>
<evidence type="ECO:0000256" key="5">
    <source>
        <dbReference type="PROSITE-ProRule" id="PRU01023"/>
    </source>
</evidence>
<dbReference type="Proteomes" id="UP000002710">
    <property type="component" value="Chromosome"/>
</dbReference>
<dbReference type="SUPFAM" id="SSF48013">
    <property type="entry name" value="NusB-like"/>
    <property type="match status" value="1"/>
</dbReference>
<keyword evidence="1 5" id="KW-0489">Methyltransferase</keyword>
<keyword evidence="4 5" id="KW-0694">RNA-binding</keyword>
<evidence type="ECO:0000313" key="8">
    <source>
        <dbReference type="Proteomes" id="UP000002710"/>
    </source>
</evidence>
<dbReference type="Gene3D" id="1.10.940.10">
    <property type="entry name" value="NusB-like"/>
    <property type="match status" value="1"/>
</dbReference>
<dbReference type="GO" id="GO:0003723">
    <property type="term" value="F:RNA binding"/>
    <property type="evidence" value="ECO:0007669"/>
    <property type="project" value="UniProtKB-UniRule"/>
</dbReference>
<dbReference type="InterPro" id="IPR035926">
    <property type="entry name" value="NusB-like_sf"/>
</dbReference>
<dbReference type="eggNOG" id="COG0781">
    <property type="taxonomic scope" value="Bacteria"/>
</dbReference>
<evidence type="ECO:0000256" key="2">
    <source>
        <dbReference type="ARBA" id="ARBA00022679"/>
    </source>
</evidence>
<dbReference type="PANTHER" id="PTHR22807">
    <property type="entry name" value="NOP2 YEAST -RELATED NOL1/NOP2/FMU SUN DOMAIN-CONTAINING"/>
    <property type="match status" value="1"/>
</dbReference>
<dbReference type="InterPro" id="IPR001678">
    <property type="entry name" value="MeTrfase_RsmB-F_NOP2_dom"/>
</dbReference>
<keyword evidence="2 5" id="KW-0808">Transferase</keyword>
<organism evidence="7 8">
    <name type="scientific">Oleidesulfovibrio alaskensis (strain ATCC BAA-1058 / DSM 17464 / G20)</name>
    <name type="common">Desulfovibrio alaskensis</name>
    <dbReference type="NCBI Taxonomy" id="207559"/>
    <lineage>
        <taxon>Bacteria</taxon>
        <taxon>Pseudomonadati</taxon>
        <taxon>Thermodesulfobacteriota</taxon>
        <taxon>Desulfovibrionia</taxon>
        <taxon>Desulfovibrionales</taxon>
        <taxon>Desulfovibrionaceae</taxon>
        <taxon>Oleidesulfovibrio</taxon>
    </lineage>
</organism>
<dbReference type="InterPro" id="IPR029063">
    <property type="entry name" value="SAM-dependent_MTases_sf"/>
</dbReference>
<dbReference type="RefSeq" id="WP_011366217.1">
    <property type="nucleotide sequence ID" value="NC_007519.1"/>
</dbReference>
<gene>
    <name evidence="7" type="ordered locus">Dde_0017</name>
</gene>
<name>Q317Q8_OLEA2</name>
<feature type="active site" description="Nucleophile" evidence="5">
    <location>
        <position position="398"/>
    </location>
</feature>
<proteinExistence type="inferred from homology"/>
<dbReference type="Pfam" id="PF01189">
    <property type="entry name" value="Methyltr_RsmB-F"/>
    <property type="match status" value="1"/>
</dbReference>
<keyword evidence="3 5" id="KW-0949">S-adenosyl-L-methionine</keyword>
<dbReference type="SUPFAM" id="SSF53335">
    <property type="entry name" value="S-adenosyl-L-methionine-dependent methyltransferases"/>
    <property type="match status" value="1"/>
</dbReference>
<dbReference type="GO" id="GO:0006355">
    <property type="term" value="P:regulation of DNA-templated transcription"/>
    <property type="evidence" value="ECO:0007669"/>
    <property type="project" value="InterPro"/>
</dbReference>
<feature type="domain" description="SAM-dependent MTase RsmB/NOP-type" evidence="6">
    <location>
        <begin position="179"/>
        <end position="444"/>
    </location>
</feature>
<dbReference type="InterPro" id="IPR023267">
    <property type="entry name" value="RCMT"/>
</dbReference>
<evidence type="ECO:0000259" key="6">
    <source>
        <dbReference type="PROSITE" id="PS51686"/>
    </source>
</evidence>
<dbReference type="PANTHER" id="PTHR22807:SF53">
    <property type="entry name" value="RIBOSOMAL RNA SMALL SUBUNIT METHYLTRANSFERASE B-RELATED"/>
    <property type="match status" value="1"/>
</dbReference>
<evidence type="ECO:0000256" key="1">
    <source>
        <dbReference type="ARBA" id="ARBA00022603"/>
    </source>
</evidence>
<dbReference type="PRINTS" id="PR02008">
    <property type="entry name" value="RCMTFAMILY"/>
</dbReference>
<dbReference type="Pfam" id="PF01029">
    <property type="entry name" value="NusB"/>
    <property type="match status" value="1"/>
</dbReference>
<dbReference type="CDD" id="cd02440">
    <property type="entry name" value="AdoMet_MTases"/>
    <property type="match status" value="1"/>
</dbReference>
<keyword evidence="8" id="KW-1185">Reference proteome</keyword>
<comment type="similarity">
    <text evidence="5">Belongs to the class I-like SAM-binding methyltransferase superfamily. RsmB/NOP family.</text>
</comment>
<protein>
    <submittedName>
        <fullName evidence="7">Fmu (Sun) domain protein</fullName>
    </submittedName>
</protein>
<dbReference type="GO" id="GO:0008173">
    <property type="term" value="F:RNA methyltransferase activity"/>
    <property type="evidence" value="ECO:0007669"/>
    <property type="project" value="InterPro"/>
</dbReference>
<dbReference type="STRING" id="207559.Dde_0017"/>
<evidence type="ECO:0000313" key="7">
    <source>
        <dbReference type="EMBL" id="ABB36818.1"/>
    </source>
</evidence>
<evidence type="ECO:0000256" key="3">
    <source>
        <dbReference type="ARBA" id="ARBA00022691"/>
    </source>
</evidence>
<dbReference type="GO" id="GO:0001510">
    <property type="term" value="P:RNA methylation"/>
    <property type="evidence" value="ECO:0007669"/>
    <property type="project" value="InterPro"/>
</dbReference>
<dbReference type="HOGENOM" id="CLU_005316_0_1_7"/>
<dbReference type="PROSITE" id="PS51686">
    <property type="entry name" value="SAM_MT_RSMB_NOP"/>
    <property type="match status" value="1"/>
</dbReference>
<dbReference type="eggNOG" id="COG0144">
    <property type="taxonomic scope" value="Bacteria"/>
</dbReference>
<sequence length="444" mass="49236">MKKQSPRRGGVATLPPARGAALEILRDVLDKKREAQSVLDSYLKDNRLSPQDAALCTELVYGYLRSEIRISWLIRRFLKPDSRLPAELLLTMGISVYEILYLQRVPVYASVDWAVSYVRSRFGTGLSRLANAVLRSIDRLGDAPLQSGWYRETLQAEGVDTAGYLSVWYAAPRWVVDMWIEAYGEERAEQYLAGSSRHAPAGVRINLRHPEGPQTHARLTAHPSCIGHSAAGLLFASDSRPAELYVLQEEGIASSQSFAVQEVMDALRPETWEGPVWDCCCGRGGKTCSLLERGVDVCAASDPSEKRLKGLRTELERLGLPDVPLFAAPASQVPEGIAPRAVLADVPCSGLGTLSRRPDIRQHRTPYSMARLVTLQSEILDNVWQVLPAGGLLAYITCTLNPEENELQIARFMERSQAQLMLEWTTPPDSPACEYFYAALLRKA</sequence>
<dbReference type="AlphaFoldDB" id="Q317Q8"/>